<dbReference type="SUPFAM" id="SSF48726">
    <property type="entry name" value="Immunoglobulin"/>
    <property type="match status" value="3"/>
</dbReference>
<dbReference type="SMART" id="SM00409">
    <property type="entry name" value="IG"/>
    <property type="match status" value="3"/>
</dbReference>
<keyword evidence="5" id="KW-0472">Membrane</keyword>
<proteinExistence type="predicted"/>
<feature type="domain" description="Ig-like" evidence="7">
    <location>
        <begin position="219"/>
        <end position="298"/>
    </location>
</feature>
<evidence type="ECO:0000256" key="4">
    <source>
        <dbReference type="ARBA" id="ARBA00046458"/>
    </source>
</evidence>
<evidence type="ECO:0000256" key="3">
    <source>
        <dbReference type="ARBA" id="ARBA00045430"/>
    </source>
</evidence>
<dbReference type="InterPro" id="IPR013783">
    <property type="entry name" value="Ig-like_fold"/>
</dbReference>
<reference evidence="8" key="1">
    <citation type="submission" date="2025-08" db="UniProtKB">
        <authorList>
            <consortium name="Ensembl"/>
        </authorList>
    </citation>
    <scope>IDENTIFICATION</scope>
</reference>
<protein>
    <recommendedName>
        <fullName evidence="1">B-cell receptor CD22</fullName>
    </recommendedName>
    <alternativeName>
        <fullName evidence="2">Sialic acid-binding Ig-like lectin 2</fullName>
    </alternativeName>
</protein>
<dbReference type="InterPro" id="IPR003598">
    <property type="entry name" value="Ig_sub2"/>
</dbReference>
<keyword evidence="9" id="KW-1185">Reference proteome</keyword>
<name>A0A8C4T236_ERPCA</name>
<evidence type="ECO:0000256" key="2">
    <source>
        <dbReference type="ARBA" id="ARBA00041781"/>
    </source>
</evidence>
<sequence length="421" mass="47877">MLLLMFLAATASSVVGWSEWGATYTPLKICAVEGSTVRINCVYKHPSYVYIQREMWFYGPWDYHKMVDGETTVYHTDEQEVSISHMNRVQFLGNKNKMCSINISNVSREESGFYKFRFEGSGFTQYWTEVPGVNVIITGLTVEASAKKVKENDTVTLRCKTNCSLYGSVFSWFRNGQRLNQNLREHHIRRVSYEDHASFSCQIGNVSSPELLLNVQYAPKNAFITVKPTTHIEEGKSVTLHCKVLANPHGTYTWFKENTSHVATGEQLHISEFNKSHQGSYYCEATNNYGMTKSAAVQLTINESMNGSENMNYLLYPLLGVVILAGLALAIFVFLRKRTKKTNQQNGDVQGRNETAISPVYEDLPNAEPAQQNKEEDELTLNYMTVQFKSHPSKIMQDKEEEEKTADHDEGIIYTAIVIKR</sequence>
<comment type="function">
    <text evidence="3">Most highly expressed siglec (sialic acid-binding immunoglobulin-like lectin) on B-cells that plays a role in various aspects of B-cell biology including differentiation, antigen presentation, and trafficking to bone marrow. Binds to alpha 2,6-linked sialic acid residues of surface molecules such as CD22 itself, CD45 and IgM in a cis configuration. Can also bind to ligands on other cells as an adhesion molecule in a trans configuration. Acts as an inhibitory coreceptor on the surface of B-cells and inhibits B-cell receptor induced signaling, characterized by inhibition of the calcium mobilization and cellular activation. Mechanistically, the immunoreceptor tyrosine-based inhibitory motif domain is phosphorylated by the Src kinase LYN, which in turn leads to the recruitment of the protein tyrosine phosphatase 1/PTPN6, leading to the negative regulation of BCR signaling. If this negative signaling from is of sufficient strength, apoptosis of the B-cell can be induced.</text>
</comment>
<keyword evidence="5" id="KW-1133">Transmembrane helix</keyword>
<feature type="domain" description="Ig-like" evidence="7">
    <location>
        <begin position="131"/>
        <end position="212"/>
    </location>
</feature>
<comment type="subunit">
    <text evidence="4">Predominantly monomer of isoform CD22-beta. Also found as heterodimer of isoform CD22-beta and a shorter isoform. Interacts with PTPN6/SHP-1, LYN, SYK, PIK3R1/PIK3R2 and PLCG1 upon phosphorylation. Interacts with GRB2, INPP5D and SHC1 upon phosphorylation. May form a complex with INPP5D/SHIP, GRB2 and SHC1.</text>
</comment>
<dbReference type="InterPro" id="IPR036179">
    <property type="entry name" value="Ig-like_dom_sf"/>
</dbReference>
<keyword evidence="5" id="KW-0812">Transmembrane</keyword>
<keyword evidence="6" id="KW-0732">Signal</keyword>
<dbReference type="PANTHER" id="PTHR46013:SF4">
    <property type="entry name" value="B-CELL RECEPTOR CD22-RELATED"/>
    <property type="match status" value="1"/>
</dbReference>
<dbReference type="Pfam" id="PF13927">
    <property type="entry name" value="Ig_3"/>
    <property type="match status" value="1"/>
</dbReference>
<organism evidence="8 9">
    <name type="scientific">Erpetoichthys calabaricus</name>
    <name type="common">Rope fish</name>
    <name type="synonym">Calamoichthys calabaricus</name>
    <dbReference type="NCBI Taxonomy" id="27687"/>
    <lineage>
        <taxon>Eukaryota</taxon>
        <taxon>Metazoa</taxon>
        <taxon>Chordata</taxon>
        <taxon>Craniata</taxon>
        <taxon>Vertebrata</taxon>
        <taxon>Euteleostomi</taxon>
        <taxon>Actinopterygii</taxon>
        <taxon>Polypteriformes</taxon>
        <taxon>Polypteridae</taxon>
        <taxon>Erpetoichthys</taxon>
    </lineage>
</organism>
<feature type="transmembrane region" description="Helical" evidence="5">
    <location>
        <begin position="313"/>
        <end position="335"/>
    </location>
</feature>
<evidence type="ECO:0000313" key="9">
    <source>
        <dbReference type="Proteomes" id="UP000694620"/>
    </source>
</evidence>
<dbReference type="InterPro" id="IPR056386">
    <property type="entry name" value="Ig_CD22"/>
</dbReference>
<dbReference type="PANTHER" id="PTHR46013">
    <property type="entry name" value="VASCULAR CELL ADHESION MOLECULE 1"/>
    <property type="match status" value="1"/>
</dbReference>
<dbReference type="Proteomes" id="UP000694620">
    <property type="component" value="Unassembled WGS sequence"/>
</dbReference>
<dbReference type="SMART" id="SM00408">
    <property type="entry name" value="IGc2"/>
    <property type="match status" value="2"/>
</dbReference>
<feature type="chain" id="PRO_5034658148" description="B-cell receptor CD22" evidence="6">
    <location>
        <begin position="17"/>
        <end position="421"/>
    </location>
</feature>
<evidence type="ECO:0000313" key="8">
    <source>
        <dbReference type="Ensembl" id="ENSECRP00000023013.1"/>
    </source>
</evidence>
<evidence type="ECO:0000259" key="7">
    <source>
        <dbReference type="PROSITE" id="PS50835"/>
    </source>
</evidence>
<evidence type="ECO:0000256" key="6">
    <source>
        <dbReference type="SAM" id="SignalP"/>
    </source>
</evidence>
<feature type="signal peptide" evidence="6">
    <location>
        <begin position="1"/>
        <end position="16"/>
    </location>
</feature>
<evidence type="ECO:0000256" key="5">
    <source>
        <dbReference type="SAM" id="Phobius"/>
    </source>
</evidence>
<accession>A0A8C4T236</accession>
<evidence type="ECO:0000256" key="1">
    <source>
        <dbReference type="ARBA" id="ARBA00040106"/>
    </source>
</evidence>
<dbReference type="AlphaFoldDB" id="A0A8C4T236"/>
<reference evidence="8" key="2">
    <citation type="submission" date="2025-09" db="UniProtKB">
        <authorList>
            <consortium name="Ensembl"/>
        </authorList>
    </citation>
    <scope>IDENTIFICATION</scope>
</reference>
<dbReference type="InterPro" id="IPR007110">
    <property type="entry name" value="Ig-like_dom"/>
</dbReference>
<dbReference type="Ensembl" id="ENSECRT00000023507.1">
    <property type="protein sequence ID" value="ENSECRP00000023013.1"/>
    <property type="gene ID" value="ENSECRG00000015577.1"/>
</dbReference>
<dbReference type="CDD" id="cd00096">
    <property type="entry name" value="Ig"/>
    <property type="match status" value="1"/>
</dbReference>
<dbReference type="PROSITE" id="PS50835">
    <property type="entry name" value="IG_LIKE"/>
    <property type="match status" value="2"/>
</dbReference>
<dbReference type="InterPro" id="IPR003599">
    <property type="entry name" value="Ig_sub"/>
</dbReference>
<dbReference type="GeneTree" id="ENSGT01150000286924"/>
<dbReference type="Pfam" id="PF24518">
    <property type="entry name" value="Ig_CD22"/>
    <property type="match status" value="1"/>
</dbReference>
<dbReference type="Gene3D" id="2.60.40.10">
    <property type="entry name" value="Immunoglobulins"/>
    <property type="match status" value="3"/>
</dbReference>